<protein>
    <recommendedName>
        <fullName evidence="3">Phosphatase</fullName>
    </recommendedName>
</protein>
<dbReference type="RefSeq" id="WP_191270766.1">
    <property type="nucleotide sequence ID" value="NZ_BNDS01000003.1"/>
</dbReference>
<sequence length="47" mass="5190">MRKFAVLLFSLSLVFLFTTNKGVEVQKSSDVFALNSTQAYPIQPPVG</sequence>
<comment type="caution">
    <text evidence="1">The sequence shown here is derived from an EMBL/GenBank/DDBJ whole genome shotgun (WGS) entry which is preliminary data.</text>
</comment>
<proteinExistence type="predicted"/>
<accession>A0ABQ3N1F4</accession>
<evidence type="ECO:0008006" key="3">
    <source>
        <dbReference type="Google" id="ProtNLM"/>
    </source>
</evidence>
<evidence type="ECO:0000313" key="1">
    <source>
        <dbReference type="EMBL" id="GHH97695.1"/>
    </source>
</evidence>
<dbReference type="EMBL" id="BNDS01000003">
    <property type="protein sequence ID" value="GHH97695.1"/>
    <property type="molecule type" value="Genomic_DNA"/>
</dbReference>
<organism evidence="1 2">
    <name type="scientific">Neobacillus kokaensis</name>
    <dbReference type="NCBI Taxonomy" id="2759023"/>
    <lineage>
        <taxon>Bacteria</taxon>
        <taxon>Bacillati</taxon>
        <taxon>Bacillota</taxon>
        <taxon>Bacilli</taxon>
        <taxon>Bacillales</taxon>
        <taxon>Bacillaceae</taxon>
        <taxon>Neobacillus</taxon>
    </lineage>
</organism>
<name>A0ABQ3N1F4_9BACI</name>
<keyword evidence="2" id="KW-1185">Reference proteome</keyword>
<gene>
    <name evidence="1" type="ORF">AM1BK_12380</name>
</gene>
<evidence type="ECO:0000313" key="2">
    <source>
        <dbReference type="Proteomes" id="UP000637074"/>
    </source>
</evidence>
<dbReference type="Proteomes" id="UP000637074">
    <property type="component" value="Unassembled WGS sequence"/>
</dbReference>
<reference evidence="1 2" key="1">
    <citation type="journal article" date="2022" name="Int. J. Syst. Evol. Microbiol.">
        <title>Neobacillus kokaensis sp. nov., isolated from soil.</title>
        <authorList>
            <person name="Yuki K."/>
            <person name="Matsubara H."/>
            <person name="Yamaguchi S."/>
        </authorList>
    </citation>
    <scope>NUCLEOTIDE SEQUENCE [LARGE SCALE GENOMIC DNA]</scope>
    <source>
        <strain evidence="1 2">LOB 377</strain>
    </source>
</reference>